<sequence length="148" mass="17204">MSYDLLVFSQEAAPKTKPEFMVWYESQTEWAEDHGYNDPAITTPELRAWLLDMEQVFPDLNGMHATDDHTNAYETDYSIGRVVIYAAFSWSLTGEANEMAHRLALKHQVGFYDPSFEGPVLLPVNGELKPMEEVYQQKSDRKRPWWKL</sequence>
<comment type="caution">
    <text evidence="1">The sequence shown here is derived from an EMBL/GenBank/DDBJ whole genome shotgun (WGS) entry which is preliminary data.</text>
</comment>
<organism evidence="1 2">
    <name type="scientific">Hymenobacter wooponensis</name>
    <dbReference type="NCBI Taxonomy" id="1525360"/>
    <lineage>
        <taxon>Bacteria</taxon>
        <taxon>Pseudomonadati</taxon>
        <taxon>Bacteroidota</taxon>
        <taxon>Cytophagia</taxon>
        <taxon>Cytophagales</taxon>
        <taxon>Hymenobacteraceae</taxon>
        <taxon>Hymenobacter</taxon>
    </lineage>
</organism>
<evidence type="ECO:0000313" key="1">
    <source>
        <dbReference type="EMBL" id="TGD77679.1"/>
    </source>
</evidence>
<dbReference type="AlphaFoldDB" id="A0A4Z0MDY8"/>
<evidence type="ECO:0000313" key="2">
    <source>
        <dbReference type="Proteomes" id="UP000298284"/>
    </source>
</evidence>
<protein>
    <submittedName>
        <fullName evidence="1">Uncharacterized protein</fullName>
    </submittedName>
</protein>
<accession>A0A4Z0MDY8</accession>
<dbReference type="RefSeq" id="WP_135532865.1">
    <property type="nucleotide sequence ID" value="NZ_SRKZ01000008.1"/>
</dbReference>
<proteinExistence type="predicted"/>
<name>A0A4Z0MDY8_9BACT</name>
<dbReference type="OrthoDB" id="882812at2"/>
<reference evidence="1 2" key="1">
    <citation type="submission" date="2019-04" db="EMBL/GenBank/DDBJ databases">
        <authorList>
            <person name="Feng G."/>
            <person name="Zhang J."/>
            <person name="Zhu H."/>
        </authorList>
    </citation>
    <scope>NUCLEOTIDE SEQUENCE [LARGE SCALE GENOMIC DNA]</scope>
    <source>
        <strain evidence="1 2">JCM 19491</strain>
    </source>
</reference>
<gene>
    <name evidence="1" type="ORF">EU557_23190</name>
</gene>
<dbReference type="EMBL" id="SRKZ01000008">
    <property type="protein sequence ID" value="TGD77679.1"/>
    <property type="molecule type" value="Genomic_DNA"/>
</dbReference>
<keyword evidence="2" id="KW-1185">Reference proteome</keyword>
<dbReference type="Proteomes" id="UP000298284">
    <property type="component" value="Unassembled WGS sequence"/>
</dbReference>